<feature type="coiled-coil region" evidence="1">
    <location>
        <begin position="26"/>
        <end position="53"/>
    </location>
</feature>
<evidence type="ECO:0000313" key="3">
    <source>
        <dbReference type="Proteomes" id="UP000254400"/>
    </source>
</evidence>
<evidence type="ECO:0000256" key="1">
    <source>
        <dbReference type="SAM" id="Coils"/>
    </source>
</evidence>
<dbReference type="Proteomes" id="UP000254400">
    <property type="component" value="Unassembled WGS sequence"/>
</dbReference>
<accession>A0A378Y1P4</accession>
<dbReference type="GeneID" id="93346441"/>
<protein>
    <submittedName>
        <fullName evidence="2">Uncharacterized protein</fullName>
    </submittedName>
</protein>
<reference evidence="2 3" key="1">
    <citation type="submission" date="2018-06" db="EMBL/GenBank/DDBJ databases">
        <authorList>
            <consortium name="Pathogen Informatics"/>
            <person name="Doyle S."/>
        </authorList>
    </citation>
    <scope>NUCLEOTIDE SEQUENCE [LARGE SCALE GENOMIC DNA]</scope>
    <source>
        <strain evidence="2 3">NCTC10343</strain>
    </source>
</reference>
<dbReference type="EMBL" id="UGSC01000001">
    <property type="protein sequence ID" value="SUA70207.1"/>
    <property type="molecule type" value="Genomic_DNA"/>
</dbReference>
<sequence length="60" mass="7249">MSLYENLSELYHQLGWKYEELHVAVEDDNKNEILRLNDEIDSLMQQSEELYIEKIHTKLP</sequence>
<evidence type="ECO:0000313" key="2">
    <source>
        <dbReference type="EMBL" id="SUA70207.1"/>
    </source>
</evidence>
<organism evidence="2 3">
    <name type="scientific">Paenibacillus polymyxa</name>
    <name type="common">Bacillus polymyxa</name>
    <dbReference type="NCBI Taxonomy" id="1406"/>
    <lineage>
        <taxon>Bacteria</taxon>
        <taxon>Bacillati</taxon>
        <taxon>Bacillota</taxon>
        <taxon>Bacilli</taxon>
        <taxon>Bacillales</taxon>
        <taxon>Paenibacillaceae</taxon>
        <taxon>Paenibacillus</taxon>
    </lineage>
</organism>
<dbReference type="AlphaFoldDB" id="A0A378Y1P4"/>
<gene>
    <name evidence="2" type="ORF">NCTC10343_03077</name>
</gene>
<dbReference type="RefSeq" id="WP_019687601.1">
    <property type="nucleotide sequence ID" value="NZ_CP036496.1"/>
</dbReference>
<keyword evidence="1" id="KW-0175">Coiled coil</keyword>
<name>A0A378Y1P4_PAEPO</name>
<proteinExistence type="predicted"/>